<keyword evidence="3" id="KW-0285">Flavoprotein</keyword>
<keyword evidence="8" id="KW-1185">Reference proteome</keyword>
<dbReference type="SUPFAM" id="SSF56176">
    <property type="entry name" value="FAD-binding/transporter-associated domain-like"/>
    <property type="match status" value="1"/>
</dbReference>
<comment type="cofactor">
    <cofactor evidence="1">
        <name>FAD</name>
        <dbReference type="ChEBI" id="CHEBI:57692"/>
    </cofactor>
</comment>
<gene>
    <name evidence="7" type="ORF">ACFQZM_39665</name>
</gene>
<sequence length="481" mass="49295">MTITTCTAPPDGRTAAGTATGARVSPVAGALSGFGGPVHVPGDDGYDANRAALHAHLDPRPALVAEATGPEDVRTAVLAARRLGLTPAVQATGPEDVRTAVLAARRLGLTPAVQATGHGTVVPADGGLLLKTSRMAGVLVDPGRAVARVGPGARWGDVIAAAAPFGLAPLSGSSPSVGVTGYTLGGGMGWMSRKYGFAADSLLRADLVTADGRRVTATAGRHRDLFWALRGGGGNFGVVTSLEFRLHPVERVHGGTMYFPAGRAAAVLARFREVAADLPDELAVSVLVMREAPAGTGVAPGVPVLAVRAVHTGDAGDAERALRPLVRAAGRPLHDGLRTMPYAGTGTIGGIAPQRFELFRDLPDAVVEAVVDAAGRPGAPAAAAEVRLWGGAIARAAEEQGREAGPAGHRDVRYSIAVDGPAEAAAALEPHATGGSFLNFLADPGRVHTAYTPANLRRLRQIKRAYDPDNLFRLNHNITPA</sequence>
<accession>A0ABW2XWF2</accession>
<evidence type="ECO:0000259" key="6">
    <source>
        <dbReference type="PROSITE" id="PS51387"/>
    </source>
</evidence>
<dbReference type="InterPro" id="IPR050416">
    <property type="entry name" value="FAD-linked_Oxidoreductase"/>
</dbReference>
<dbReference type="RefSeq" id="WP_131762209.1">
    <property type="nucleotide sequence ID" value="NZ_CAACUY010000217.1"/>
</dbReference>
<comment type="similarity">
    <text evidence="2">Belongs to the oxygen-dependent FAD-linked oxidoreductase family.</text>
</comment>
<dbReference type="InterPro" id="IPR016166">
    <property type="entry name" value="FAD-bd_PCMH"/>
</dbReference>
<dbReference type="Proteomes" id="UP001597063">
    <property type="component" value="Unassembled WGS sequence"/>
</dbReference>
<evidence type="ECO:0000256" key="1">
    <source>
        <dbReference type="ARBA" id="ARBA00001974"/>
    </source>
</evidence>
<dbReference type="InterPro" id="IPR006094">
    <property type="entry name" value="Oxid_FAD_bind_N"/>
</dbReference>
<dbReference type="Gene3D" id="3.40.462.20">
    <property type="match status" value="1"/>
</dbReference>
<dbReference type="InterPro" id="IPR012951">
    <property type="entry name" value="BBE"/>
</dbReference>
<protein>
    <submittedName>
        <fullName evidence="7">FAD-binding oxidoreductase</fullName>
    </submittedName>
</protein>
<evidence type="ECO:0000256" key="2">
    <source>
        <dbReference type="ARBA" id="ARBA00005466"/>
    </source>
</evidence>
<dbReference type="PANTHER" id="PTHR42973:SF39">
    <property type="entry name" value="FAD-BINDING PCMH-TYPE DOMAIN-CONTAINING PROTEIN"/>
    <property type="match status" value="1"/>
</dbReference>
<dbReference type="InterPro" id="IPR036318">
    <property type="entry name" value="FAD-bd_PCMH-like_sf"/>
</dbReference>
<reference evidence="8" key="1">
    <citation type="journal article" date="2019" name="Int. J. Syst. Evol. Microbiol.">
        <title>The Global Catalogue of Microorganisms (GCM) 10K type strain sequencing project: providing services to taxonomists for standard genome sequencing and annotation.</title>
        <authorList>
            <consortium name="The Broad Institute Genomics Platform"/>
            <consortium name="The Broad Institute Genome Sequencing Center for Infectious Disease"/>
            <person name="Wu L."/>
            <person name="Ma J."/>
        </authorList>
    </citation>
    <scope>NUCLEOTIDE SEQUENCE [LARGE SCALE GENOMIC DNA]</scope>
    <source>
        <strain evidence="8">JCM 9371</strain>
    </source>
</reference>
<dbReference type="Pfam" id="PF01565">
    <property type="entry name" value="FAD_binding_4"/>
    <property type="match status" value="1"/>
</dbReference>
<feature type="domain" description="FAD-binding PCMH-type" evidence="6">
    <location>
        <begin position="81"/>
        <end position="249"/>
    </location>
</feature>
<evidence type="ECO:0000256" key="5">
    <source>
        <dbReference type="ARBA" id="ARBA00023002"/>
    </source>
</evidence>
<comment type="caution">
    <text evidence="7">The sequence shown here is derived from an EMBL/GenBank/DDBJ whole genome shotgun (WGS) entry which is preliminary data.</text>
</comment>
<dbReference type="InterPro" id="IPR016169">
    <property type="entry name" value="FAD-bd_PCMH_sub2"/>
</dbReference>
<dbReference type="PANTHER" id="PTHR42973">
    <property type="entry name" value="BINDING OXIDOREDUCTASE, PUTATIVE (AFU_ORTHOLOGUE AFUA_1G17690)-RELATED"/>
    <property type="match status" value="1"/>
</dbReference>
<dbReference type="Pfam" id="PF08031">
    <property type="entry name" value="BBE"/>
    <property type="match status" value="1"/>
</dbReference>
<keyword evidence="4" id="KW-0274">FAD</keyword>
<proteinExistence type="inferred from homology"/>
<dbReference type="EMBL" id="JBHTGP010000018">
    <property type="protein sequence ID" value="MFD0690662.1"/>
    <property type="molecule type" value="Genomic_DNA"/>
</dbReference>
<evidence type="ECO:0000256" key="3">
    <source>
        <dbReference type="ARBA" id="ARBA00022630"/>
    </source>
</evidence>
<dbReference type="Gene3D" id="3.30.465.10">
    <property type="match status" value="1"/>
</dbReference>
<dbReference type="PROSITE" id="PS51387">
    <property type="entry name" value="FAD_PCMH"/>
    <property type="match status" value="1"/>
</dbReference>
<organism evidence="7 8">
    <name type="scientific">Actinomadura fibrosa</name>
    <dbReference type="NCBI Taxonomy" id="111802"/>
    <lineage>
        <taxon>Bacteria</taxon>
        <taxon>Bacillati</taxon>
        <taxon>Actinomycetota</taxon>
        <taxon>Actinomycetes</taxon>
        <taxon>Streptosporangiales</taxon>
        <taxon>Thermomonosporaceae</taxon>
        <taxon>Actinomadura</taxon>
    </lineage>
</organism>
<keyword evidence="5" id="KW-0560">Oxidoreductase</keyword>
<evidence type="ECO:0000256" key="4">
    <source>
        <dbReference type="ARBA" id="ARBA00022827"/>
    </source>
</evidence>
<dbReference type="InterPro" id="IPR016167">
    <property type="entry name" value="FAD-bd_PCMH_sub1"/>
</dbReference>
<evidence type="ECO:0000313" key="8">
    <source>
        <dbReference type="Proteomes" id="UP001597063"/>
    </source>
</evidence>
<dbReference type="Gene3D" id="3.30.43.10">
    <property type="entry name" value="Uridine Diphospho-n-acetylenolpyruvylglucosamine Reductase, domain 2"/>
    <property type="match status" value="1"/>
</dbReference>
<evidence type="ECO:0000313" key="7">
    <source>
        <dbReference type="EMBL" id="MFD0690662.1"/>
    </source>
</evidence>
<name>A0ABW2XWF2_9ACTN</name>